<gene>
    <name evidence="8" type="ORF">G3446_17400</name>
</gene>
<evidence type="ECO:0000256" key="2">
    <source>
        <dbReference type="ARBA" id="ARBA00012553"/>
    </source>
</evidence>
<evidence type="ECO:0000256" key="4">
    <source>
        <dbReference type="ARBA" id="ARBA00023270"/>
    </source>
</evidence>
<dbReference type="RefSeq" id="WP_164454105.1">
    <property type="nucleotide sequence ID" value="NZ_JAAIJQ010000057.1"/>
</dbReference>
<name>A0A6M0K2W6_9GAMM</name>
<evidence type="ECO:0000256" key="3">
    <source>
        <dbReference type="ARBA" id="ARBA00023239"/>
    </source>
</evidence>
<dbReference type="GO" id="GO:0016829">
    <property type="term" value="F:lyase activity"/>
    <property type="evidence" value="ECO:0007669"/>
    <property type="project" value="UniProtKB-KW"/>
</dbReference>
<reference evidence="8 9" key="1">
    <citation type="submission" date="2020-02" db="EMBL/GenBank/DDBJ databases">
        <title>Genome sequences of Thiorhodococcus mannitoliphagus and Thiorhodococcus minor, purple sulfur photosynthetic bacteria in the gammaproteobacterial family, Chromatiaceae.</title>
        <authorList>
            <person name="Aviles F.A."/>
            <person name="Meyer T.E."/>
            <person name="Kyndt J.A."/>
        </authorList>
    </citation>
    <scope>NUCLEOTIDE SEQUENCE [LARGE SCALE GENOMIC DNA]</scope>
    <source>
        <strain evidence="8 9">DSM 11518</strain>
    </source>
</reference>
<dbReference type="EC" id="4.2.3.153" evidence="2"/>
<accession>A0A6M0K2W6</accession>
<evidence type="ECO:0000256" key="6">
    <source>
        <dbReference type="ARBA" id="ARBA00047628"/>
    </source>
</evidence>
<protein>
    <recommendedName>
        <fullName evidence="2">(5-formylfuran-3-yl)methyl phosphate synthase</fullName>
        <ecNumber evidence="2">4.2.3.153</ecNumber>
    </recommendedName>
    <alternativeName>
        <fullName evidence="5">4-(hydroxymethyl)-2-furancarboxaldehyde-phosphate synthase</fullName>
    </alternativeName>
</protein>
<dbReference type="Proteomes" id="UP000483379">
    <property type="component" value="Unassembled WGS sequence"/>
</dbReference>
<dbReference type="InterPro" id="IPR007565">
    <property type="entry name" value="4HFCP_synth"/>
</dbReference>
<evidence type="ECO:0000313" key="9">
    <source>
        <dbReference type="Proteomes" id="UP000483379"/>
    </source>
</evidence>
<feature type="active site" description="Proton acceptor" evidence="7">
    <location>
        <position position="86"/>
    </location>
</feature>
<dbReference type="EMBL" id="JAAIJQ010000057">
    <property type="protein sequence ID" value="NEV63644.1"/>
    <property type="molecule type" value="Genomic_DNA"/>
</dbReference>
<dbReference type="AlphaFoldDB" id="A0A6M0K2W6"/>
<comment type="function">
    <text evidence="1">Catalyzes the formation of 4-(hydroxymethyl)-2-furancarboxaldehyde phosphate (4-HFC-P) from two molecules of glyceraldehyde-3-P (GA-3-P).</text>
</comment>
<evidence type="ECO:0000256" key="5">
    <source>
        <dbReference type="ARBA" id="ARBA00032523"/>
    </source>
</evidence>
<sequence>MTRMLASVTNAHEATTAIQAGVDLIDLKDPASGALGALPLTEIQAVRSVVGGRHPISATIGDLPPAPAETADAIAALRGMGIDYVKVGFFSAAHLDACLPVIADLSPTQAIVAVLFADTETARADLEPFAKAGCAGVMLDTADKAAGRLCQHLDLATLGQFVARAKSLGLMTGLAGSLRITDIAALQRLGPSYLGFRGALCHDGRRGRGLDPQRLRAVRQSMLRHSLAELT</sequence>
<comment type="caution">
    <text evidence="8">The sequence shown here is derived from an EMBL/GenBank/DDBJ whole genome shotgun (WGS) entry which is preliminary data.</text>
</comment>
<evidence type="ECO:0000256" key="1">
    <source>
        <dbReference type="ARBA" id="ARBA00003810"/>
    </source>
</evidence>
<comment type="catalytic activity">
    <reaction evidence="6">
        <text>2 D-glyceraldehyde 3-phosphate = 4-(hydroxymethyl)-2-furancarboxaldehyde phosphate + phosphate + 2 H2O</text>
        <dbReference type="Rhea" id="RHEA:43536"/>
        <dbReference type="ChEBI" id="CHEBI:15377"/>
        <dbReference type="ChEBI" id="CHEBI:43474"/>
        <dbReference type="ChEBI" id="CHEBI:59776"/>
        <dbReference type="ChEBI" id="CHEBI:83407"/>
        <dbReference type="EC" id="4.2.3.153"/>
    </reaction>
</comment>
<feature type="active site" description="Schiff-base intermediate with substrate" evidence="7">
    <location>
        <position position="28"/>
    </location>
</feature>
<dbReference type="SUPFAM" id="SSF51366">
    <property type="entry name" value="Ribulose-phoshate binding barrel"/>
    <property type="match status" value="1"/>
</dbReference>
<keyword evidence="4" id="KW-0704">Schiff base</keyword>
<dbReference type="PIRSF" id="PIRSF015957">
    <property type="entry name" value="UCP015957"/>
    <property type="match status" value="1"/>
</dbReference>
<keyword evidence="3" id="KW-0456">Lyase</keyword>
<keyword evidence="9" id="KW-1185">Reference proteome</keyword>
<proteinExistence type="predicted"/>
<dbReference type="Pfam" id="PF04476">
    <property type="entry name" value="4HFCP_synth"/>
    <property type="match status" value="1"/>
</dbReference>
<evidence type="ECO:0000256" key="7">
    <source>
        <dbReference type="PIRSR" id="PIRSR015957-1"/>
    </source>
</evidence>
<organism evidence="8 9">
    <name type="scientific">Thiorhodococcus minor</name>
    <dbReference type="NCBI Taxonomy" id="57489"/>
    <lineage>
        <taxon>Bacteria</taxon>
        <taxon>Pseudomonadati</taxon>
        <taxon>Pseudomonadota</taxon>
        <taxon>Gammaproteobacteria</taxon>
        <taxon>Chromatiales</taxon>
        <taxon>Chromatiaceae</taxon>
        <taxon>Thiorhodococcus</taxon>
    </lineage>
</organism>
<evidence type="ECO:0000313" key="8">
    <source>
        <dbReference type="EMBL" id="NEV63644.1"/>
    </source>
</evidence>
<dbReference type="InterPro" id="IPR011060">
    <property type="entry name" value="RibuloseP-bd_barrel"/>
</dbReference>